<dbReference type="PANTHER" id="PTHR11473">
    <property type="entry name" value="AROMATIC AMINO ACID HYDROXYLASE"/>
    <property type="match status" value="1"/>
</dbReference>
<keyword evidence="10" id="KW-1185">Reference proteome</keyword>
<reference evidence="9" key="2">
    <citation type="submission" date="2020-09" db="EMBL/GenBank/DDBJ databases">
        <authorList>
            <person name="Sun Q."/>
            <person name="Zhou Y."/>
        </authorList>
    </citation>
    <scope>NUCLEOTIDE SEQUENCE</scope>
    <source>
        <strain evidence="9">CGMCC 1.15448</strain>
    </source>
</reference>
<evidence type="ECO:0000259" key="8">
    <source>
        <dbReference type="PROSITE" id="PS51410"/>
    </source>
</evidence>
<dbReference type="InterPro" id="IPR036329">
    <property type="entry name" value="Aro-AA_hydroxylase_C_sf"/>
</dbReference>
<dbReference type="InterPro" id="IPR001273">
    <property type="entry name" value="ArAA_hydroxylase"/>
</dbReference>
<reference evidence="9" key="1">
    <citation type="journal article" date="2014" name="Int. J. Syst. Evol. Microbiol.">
        <title>Complete genome sequence of Corynebacterium casei LMG S-19264T (=DSM 44701T), isolated from a smear-ripened cheese.</title>
        <authorList>
            <consortium name="US DOE Joint Genome Institute (JGI-PGF)"/>
            <person name="Walter F."/>
            <person name="Albersmeier A."/>
            <person name="Kalinowski J."/>
            <person name="Ruckert C."/>
        </authorList>
    </citation>
    <scope>NUCLEOTIDE SEQUENCE</scope>
    <source>
        <strain evidence="9">CGMCC 1.15448</strain>
    </source>
</reference>
<dbReference type="PRINTS" id="PR00372">
    <property type="entry name" value="FYWHYDRXLASE"/>
</dbReference>
<dbReference type="Gene3D" id="1.10.800.10">
    <property type="entry name" value="Aromatic amino acid hydroxylase"/>
    <property type="match status" value="1"/>
</dbReference>
<name>A0A8J2XPL9_9BACT</name>
<dbReference type="AlphaFoldDB" id="A0A8J2XPL9"/>
<dbReference type="GO" id="GO:0016714">
    <property type="term" value="F:oxidoreductase activity, acting on paired donors, with incorporation or reduction of molecular oxygen, reduced pteridine as one donor, and incorporation of one atom of oxygen"/>
    <property type="evidence" value="ECO:0007669"/>
    <property type="project" value="InterPro"/>
</dbReference>
<evidence type="ECO:0000256" key="7">
    <source>
        <dbReference type="PIRSR" id="PIRSR601273-2"/>
    </source>
</evidence>
<dbReference type="SUPFAM" id="SSF56534">
    <property type="entry name" value="Aromatic aminoacid monoxygenases, catalytic and oligomerization domains"/>
    <property type="match status" value="1"/>
</dbReference>
<dbReference type="InterPro" id="IPR019774">
    <property type="entry name" value="Aromatic-AA_hydroxylase_C"/>
</dbReference>
<keyword evidence="4" id="KW-0560">Oxidoreductase</keyword>
<dbReference type="EMBL" id="BMJC01000001">
    <property type="protein sequence ID" value="GGA81204.1"/>
    <property type="molecule type" value="Genomic_DNA"/>
</dbReference>
<evidence type="ECO:0000256" key="1">
    <source>
        <dbReference type="ARBA" id="ARBA00001954"/>
    </source>
</evidence>
<comment type="cofactor">
    <cofactor evidence="1 7">
        <name>Fe(2+)</name>
        <dbReference type="ChEBI" id="CHEBI:29033"/>
    </cofactor>
</comment>
<evidence type="ECO:0000256" key="3">
    <source>
        <dbReference type="ARBA" id="ARBA00022723"/>
    </source>
</evidence>
<evidence type="ECO:0000313" key="9">
    <source>
        <dbReference type="EMBL" id="GGA81204.1"/>
    </source>
</evidence>
<comment type="caution">
    <text evidence="9">The sequence shown here is derived from an EMBL/GenBank/DDBJ whole genome shotgun (WGS) entry which is preliminary data.</text>
</comment>
<dbReference type="GO" id="GO:0005506">
    <property type="term" value="F:iron ion binding"/>
    <property type="evidence" value="ECO:0007669"/>
    <property type="project" value="InterPro"/>
</dbReference>
<evidence type="ECO:0000256" key="4">
    <source>
        <dbReference type="ARBA" id="ARBA00023002"/>
    </source>
</evidence>
<evidence type="ECO:0000256" key="2">
    <source>
        <dbReference type="ARBA" id="ARBA00009712"/>
    </source>
</evidence>
<feature type="binding site" evidence="7">
    <location>
        <position position="163"/>
    </location>
    <ligand>
        <name>Fe cation</name>
        <dbReference type="ChEBI" id="CHEBI:24875"/>
    </ligand>
</feature>
<dbReference type="PROSITE" id="PS51410">
    <property type="entry name" value="BH4_AAA_HYDROXYL_2"/>
    <property type="match status" value="1"/>
</dbReference>
<dbReference type="Proteomes" id="UP000607559">
    <property type="component" value="Unassembled WGS sequence"/>
</dbReference>
<keyword evidence="5 7" id="KW-0408">Iron</keyword>
<gene>
    <name evidence="9" type="ORF">GCM10011511_00210</name>
</gene>
<feature type="binding site" evidence="7">
    <location>
        <position position="116"/>
    </location>
    <ligand>
        <name>Fe cation</name>
        <dbReference type="ChEBI" id="CHEBI:24875"/>
    </ligand>
</feature>
<dbReference type="InterPro" id="IPR036951">
    <property type="entry name" value="ArAA_hydroxylase_sf"/>
</dbReference>
<organism evidence="9 10">
    <name type="scientific">Puia dinghuensis</name>
    <dbReference type="NCBI Taxonomy" id="1792502"/>
    <lineage>
        <taxon>Bacteria</taxon>
        <taxon>Pseudomonadati</taxon>
        <taxon>Bacteroidota</taxon>
        <taxon>Chitinophagia</taxon>
        <taxon>Chitinophagales</taxon>
        <taxon>Chitinophagaceae</taxon>
        <taxon>Puia</taxon>
    </lineage>
</organism>
<feature type="domain" description="Biopterin-dependent aromatic amino acid hydroxylase family profile" evidence="8">
    <location>
        <begin position="1"/>
        <end position="265"/>
    </location>
</feature>
<keyword evidence="6" id="KW-0503">Monooxygenase</keyword>
<dbReference type="GO" id="GO:0009072">
    <property type="term" value="P:aromatic amino acid metabolic process"/>
    <property type="evidence" value="ECO:0007669"/>
    <property type="project" value="InterPro"/>
</dbReference>
<dbReference type="Pfam" id="PF00351">
    <property type="entry name" value="Biopterin_H"/>
    <property type="match status" value="1"/>
</dbReference>
<protein>
    <recommendedName>
        <fullName evidence="8">Biopterin-dependent aromatic amino acid hydroxylase family profile domain-containing protein</fullName>
    </recommendedName>
</protein>
<feature type="binding site" evidence="7">
    <location>
        <position position="121"/>
    </location>
    <ligand>
        <name>Fe cation</name>
        <dbReference type="ChEBI" id="CHEBI:24875"/>
    </ligand>
</feature>
<accession>A0A8J2XPL9</accession>
<evidence type="ECO:0000256" key="6">
    <source>
        <dbReference type="ARBA" id="ARBA00023033"/>
    </source>
</evidence>
<sequence length="265" mass="31168">MEKISTGQAYDMYAEEDHNTWAILLQRQSELHSKGKVSREYLNGLDKLRINKHRIVKITEVGDALKEVSGWSLIPVNGLIPNRDFFYMLINKKYPVTVYMRKPSELEFSEQPDIFHDVCGHLPLLVNEKFTRFLTAYSAIALKYINNERAIDLLGRLYWFTYEMGLIIEDGQFRAYGGAIITSSGEFENIEREEIPKYDFDLHRIFKTPYNSFKLQREYFFIHSFDDLFNCLEDIEEKLIEHLLLPDEDHTLRNFFINSNINGVG</sequence>
<keyword evidence="3 7" id="KW-0479">Metal-binding</keyword>
<comment type="similarity">
    <text evidence="2">Belongs to the biopterin-dependent aromatic amino acid hydroxylase family.</text>
</comment>
<proteinExistence type="inferred from homology"/>
<dbReference type="PANTHER" id="PTHR11473:SF24">
    <property type="entry name" value="PHENYLALANINE-4-HYDROXYLASE"/>
    <property type="match status" value="1"/>
</dbReference>
<dbReference type="RefSeq" id="WP_188927367.1">
    <property type="nucleotide sequence ID" value="NZ_BMJC01000001.1"/>
</dbReference>
<evidence type="ECO:0000313" key="10">
    <source>
        <dbReference type="Proteomes" id="UP000607559"/>
    </source>
</evidence>
<evidence type="ECO:0000256" key="5">
    <source>
        <dbReference type="ARBA" id="ARBA00023004"/>
    </source>
</evidence>